<dbReference type="PRINTS" id="PR00033">
    <property type="entry name" value="HTHASNC"/>
</dbReference>
<name>U2YJF0_9SPHN</name>
<dbReference type="OrthoDB" id="9813313at2"/>
<keyword evidence="1" id="KW-0805">Transcription regulation</keyword>
<dbReference type="Gene3D" id="1.10.10.10">
    <property type="entry name" value="Winged helix-like DNA-binding domain superfamily/Winged helix DNA-binding domain"/>
    <property type="match status" value="1"/>
</dbReference>
<keyword evidence="2" id="KW-0238">DNA-binding</keyword>
<dbReference type="InterPro" id="IPR036388">
    <property type="entry name" value="WH-like_DNA-bd_sf"/>
</dbReference>
<dbReference type="PANTHER" id="PTHR30154">
    <property type="entry name" value="LEUCINE-RESPONSIVE REGULATORY PROTEIN"/>
    <property type="match status" value="1"/>
</dbReference>
<evidence type="ECO:0000259" key="4">
    <source>
        <dbReference type="PROSITE" id="PS50956"/>
    </source>
</evidence>
<dbReference type="SUPFAM" id="SSF46785">
    <property type="entry name" value="Winged helix' DNA-binding domain"/>
    <property type="match status" value="1"/>
</dbReference>
<dbReference type="InterPro" id="IPR019888">
    <property type="entry name" value="Tscrpt_reg_AsnC-like"/>
</dbReference>
<dbReference type="InterPro" id="IPR011008">
    <property type="entry name" value="Dimeric_a/b-barrel"/>
</dbReference>
<dbReference type="Gene3D" id="3.30.70.920">
    <property type="match status" value="1"/>
</dbReference>
<proteinExistence type="predicted"/>
<dbReference type="EMBL" id="BASZ01000003">
    <property type="protein sequence ID" value="GAD48560.1"/>
    <property type="molecule type" value="Genomic_DNA"/>
</dbReference>
<dbReference type="InterPro" id="IPR000485">
    <property type="entry name" value="AsnC-type_HTH_dom"/>
</dbReference>
<dbReference type="eggNOG" id="COG1522">
    <property type="taxonomic scope" value="Bacteria"/>
</dbReference>
<dbReference type="GO" id="GO:0043200">
    <property type="term" value="P:response to amino acid"/>
    <property type="evidence" value="ECO:0007669"/>
    <property type="project" value="TreeGrafter"/>
</dbReference>
<dbReference type="PANTHER" id="PTHR30154:SF34">
    <property type="entry name" value="TRANSCRIPTIONAL REGULATOR AZLB"/>
    <property type="match status" value="1"/>
</dbReference>
<keyword evidence="3" id="KW-0804">Transcription</keyword>
<dbReference type="AlphaFoldDB" id="U2YJF0"/>
<dbReference type="KEGG" id="ntd:EGO55_02765"/>
<dbReference type="Pfam" id="PF13404">
    <property type="entry name" value="HTH_AsnC-type"/>
    <property type="match status" value="1"/>
</dbReference>
<evidence type="ECO:0000313" key="6">
    <source>
        <dbReference type="Proteomes" id="UP000016568"/>
    </source>
</evidence>
<evidence type="ECO:0000256" key="3">
    <source>
        <dbReference type="ARBA" id="ARBA00023163"/>
    </source>
</evidence>
<dbReference type="GO" id="GO:0043565">
    <property type="term" value="F:sequence-specific DNA binding"/>
    <property type="evidence" value="ECO:0007669"/>
    <property type="project" value="InterPro"/>
</dbReference>
<sequence length="155" mass="17715">MREIELSDLDRRLLDRLASDARVSNREIAREFGLTEGAIRLRLKRLMDEKAMQVVAVTNIDHIPDSVIAYLWIDVDASYPLQGVLDALVALPEVTYVASLIGRADIMAITWVRSATHLADYLHDTIDPIPGIARIRYELTHRMFKHDYRMTTIAQ</sequence>
<evidence type="ECO:0000256" key="1">
    <source>
        <dbReference type="ARBA" id="ARBA00023015"/>
    </source>
</evidence>
<dbReference type="GO" id="GO:0005829">
    <property type="term" value="C:cytosol"/>
    <property type="evidence" value="ECO:0007669"/>
    <property type="project" value="TreeGrafter"/>
</dbReference>
<feature type="domain" description="HTH asnC-type" evidence="4">
    <location>
        <begin position="6"/>
        <end position="71"/>
    </location>
</feature>
<comment type="caution">
    <text evidence="5">The sequence shown here is derived from an EMBL/GenBank/DDBJ whole genome shotgun (WGS) entry which is preliminary data.</text>
</comment>
<protein>
    <submittedName>
        <fullName evidence="5">Putative AsnC family transcriptional regulator</fullName>
    </submittedName>
</protein>
<dbReference type="SUPFAM" id="SSF54909">
    <property type="entry name" value="Dimeric alpha+beta barrel"/>
    <property type="match status" value="1"/>
</dbReference>
<dbReference type="RefSeq" id="WP_021689467.1">
    <property type="nucleotide sequence ID" value="NZ_BASZ01000003.1"/>
</dbReference>
<reference evidence="5 6" key="1">
    <citation type="submission" date="2013-09" db="EMBL/GenBank/DDBJ databases">
        <title>Whole genome shotgun sequence of Novosphingobium tardaugens NBRC 16725.</title>
        <authorList>
            <person name="Isaki S."/>
            <person name="Hosoyama A."/>
            <person name="Tsuchikane K."/>
            <person name="Katsumata H."/>
            <person name="Ando Y."/>
            <person name="Yamazaki S."/>
            <person name="Fujita N."/>
        </authorList>
    </citation>
    <scope>NUCLEOTIDE SEQUENCE [LARGE SCALE GENOMIC DNA]</scope>
    <source>
        <strain evidence="5 6">NBRC 16725</strain>
    </source>
</reference>
<dbReference type="InterPro" id="IPR054609">
    <property type="entry name" value="PF0864-like_C"/>
</dbReference>
<dbReference type="PROSITE" id="PS50956">
    <property type="entry name" value="HTH_ASNC_2"/>
    <property type="match status" value="1"/>
</dbReference>
<dbReference type="InterPro" id="IPR036390">
    <property type="entry name" value="WH_DNA-bd_sf"/>
</dbReference>
<gene>
    <name evidence="5" type="ORF">NT2_03_00480</name>
</gene>
<keyword evidence="6" id="KW-1185">Reference proteome</keyword>
<organism evidence="5 6">
    <name type="scientific">Caenibius tardaugens NBRC 16725</name>
    <dbReference type="NCBI Taxonomy" id="1219035"/>
    <lineage>
        <taxon>Bacteria</taxon>
        <taxon>Pseudomonadati</taxon>
        <taxon>Pseudomonadota</taxon>
        <taxon>Alphaproteobacteria</taxon>
        <taxon>Sphingomonadales</taxon>
        <taxon>Erythrobacteraceae</taxon>
        <taxon>Caenibius</taxon>
    </lineage>
</organism>
<dbReference type="Pfam" id="PF22482">
    <property type="entry name" value="AsnC_trans_reg_3"/>
    <property type="match status" value="1"/>
</dbReference>
<accession>U2YJF0</accession>
<dbReference type="SMART" id="SM00344">
    <property type="entry name" value="HTH_ASNC"/>
    <property type="match status" value="1"/>
</dbReference>
<evidence type="ECO:0000256" key="2">
    <source>
        <dbReference type="ARBA" id="ARBA00023125"/>
    </source>
</evidence>
<evidence type="ECO:0000313" key="5">
    <source>
        <dbReference type="EMBL" id="GAD48560.1"/>
    </source>
</evidence>
<dbReference type="Proteomes" id="UP000016568">
    <property type="component" value="Unassembled WGS sequence"/>
</dbReference>